<protein>
    <submittedName>
        <fullName evidence="3">S41 family peptidase</fullName>
    </submittedName>
</protein>
<dbReference type="Gene3D" id="3.90.226.10">
    <property type="entry name" value="2-enoyl-CoA Hydratase, Chain A, domain 1"/>
    <property type="match status" value="1"/>
</dbReference>
<evidence type="ECO:0000313" key="3">
    <source>
        <dbReference type="EMBL" id="MDT7039401.1"/>
    </source>
</evidence>
<keyword evidence="1" id="KW-0732">Signal</keyword>
<dbReference type="GO" id="GO:0004175">
    <property type="term" value="F:endopeptidase activity"/>
    <property type="evidence" value="ECO:0007669"/>
    <property type="project" value="TreeGrafter"/>
</dbReference>
<dbReference type="GO" id="GO:0006508">
    <property type="term" value="P:proteolysis"/>
    <property type="evidence" value="ECO:0007669"/>
    <property type="project" value="InterPro"/>
</dbReference>
<dbReference type="GO" id="GO:0030288">
    <property type="term" value="C:outer membrane-bounded periplasmic space"/>
    <property type="evidence" value="ECO:0007669"/>
    <property type="project" value="TreeGrafter"/>
</dbReference>
<dbReference type="SUPFAM" id="SSF52096">
    <property type="entry name" value="ClpP/crotonase"/>
    <property type="match status" value="1"/>
</dbReference>
<dbReference type="GO" id="GO:0007165">
    <property type="term" value="P:signal transduction"/>
    <property type="evidence" value="ECO:0007669"/>
    <property type="project" value="TreeGrafter"/>
</dbReference>
<dbReference type="InterPro" id="IPR005151">
    <property type="entry name" value="Tail-specific_protease"/>
</dbReference>
<dbReference type="InterPro" id="IPR029045">
    <property type="entry name" value="ClpP/crotonase-like_dom_sf"/>
</dbReference>
<dbReference type="Proteomes" id="UP001263852">
    <property type="component" value="Unassembled WGS sequence"/>
</dbReference>
<dbReference type="RefSeq" id="WP_105924352.1">
    <property type="nucleotide sequence ID" value="NZ_BOUG01000004.1"/>
</dbReference>
<feature type="domain" description="Tail specific protease" evidence="2">
    <location>
        <begin position="67"/>
        <end position="292"/>
    </location>
</feature>
<evidence type="ECO:0000313" key="4">
    <source>
        <dbReference type="Proteomes" id="UP001263852"/>
    </source>
</evidence>
<name>A0AAW8WHC9_LACPE</name>
<feature type="chain" id="PRO_5043589179" evidence="1">
    <location>
        <begin position="21"/>
        <end position="328"/>
    </location>
</feature>
<dbReference type="GO" id="GO:0008236">
    <property type="term" value="F:serine-type peptidase activity"/>
    <property type="evidence" value="ECO:0007669"/>
    <property type="project" value="InterPro"/>
</dbReference>
<comment type="caution">
    <text evidence="3">The sequence shown here is derived from an EMBL/GenBank/DDBJ whole genome shotgun (WGS) entry which is preliminary data.</text>
</comment>
<dbReference type="PANTHER" id="PTHR32060:SF30">
    <property type="entry name" value="CARBOXY-TERMINAL PROCESSING PROTEASE CTPA"/>
    <property type="match status" value="1"/>
</dbReference>
<dbReference type="Pfam" id="PF03572">
    <property type="entry name" value="Peptidase_S41"/>
    <property type="match status" value="1"/>
</dbReference>
<proteinExistence type="predicted"/>
<feature type="signal peptide" evidence="1">
    <location>
        <begin position="1"/>
        <end position="20"/>
    </location>
</feature>
<evidence type="ECO:0000256" key="1">
    <source>
        <dbReference type="SAM" id="SignalP"/>
    </source>
</evidence>
<dbReference type="PANTHER" id="PTHR32060">
    <property type="entry name" value="TAIL-SPECIFIC PROTEASE"/>
    <property type="match status" value="1"/>
</dbReference>
<accession>A0AAW8WHC9</accession>
<organism evidence="3 4">
    <name type="scientific">Lactiplantibacillus pentosus</name>
    <name type="common">Lactobacillus pentosus</name>
    <dbReference type="NCBI Taxonomy" id="1589"/>
    <lineage>
        <taxon>Bacteria</taxon>
        <taxon>Bacillati</taxon>
        <taxon>Bacillota</taxon>
        <taxon>Bacilli</taxon>
        <taxon>Lactobacillales</taxon>
        <taxon>Lactobacillaceae</taxon>
        <taxon>Lactiplantibacillus</taxon>
    </lineage>
</organism>
<evidence type="ECO:0000259" key="2">
    <source>
        <dbReference type="SMART" id="SM00245"/>
    </source>
</evidence>
<gene>
    <name evidence="3" type="ORF">RI555_10425</name>
</gene>
<sequence>MKRKLFRVIGTLLACMGVMMLTTSQRLSSHFDARPAIAAMTRRGIINDRASWQTIRAQTDDGRQITSVTQLSRLLQRANRHSFAVSNIQQVEHHQLPRLVTEHRLKFINVPGFFSQRRAIQKQYWQRLQALLKQTSPASQLILNFASNTGGLAEPMIAGLAAIIPDGTLYTGLDNHGRAFPRTLHHGHLSDSLGQESLTFQPPKRLYFKHITVIVGEQTASAAEITLMALKRNPHVTLVGHPTAGYTSLNSGVYLNTGAAAVLTIGTLKSTVKIHGQQLFNNQPLIPDVTTLYQPLAPTRTGHHRQSAHLDPDFISELQTIARSQGSQ</sequence>
<reference evidence="3" key="1">
    <citation type="submission" date="2023-08" db="EMBL/GenBank/DDBJ databases">
        <authorList>
            <person name="Page C.A."/>
            <person name="Perez-Diaz I.M."/>
        </authorList>
    </citation>
    <scope>NUCLEOTIDE SEQUENCE</scope>
    <source>
        <strain evidence="3">1.8.9</strain>
    </source>
</reference>
<dbReference type="AlphaFoldDB" id="A0AAW8WHC9"/>
<dbReference type="SMART" id="SM00245">
    <property type="entry name" value="TSPc"/>
    <property type="match status" value="1"/>
</dbReference>
<dbReference type="EMBL" id="JAVLAO010000001">
    <property type="protein sequence ID" value="MDT7039401.1"/>
    <property type="molecule type" value="Genomic_DNA"/>
</dbReference>